<name>A0A3P6S9P1_LITSI</name>
<dbReference type="Gene3D" id="3.40.50.2300">
    <property type="match status" value="1"/>
</dbReference>
<dbReference type="InterPro" id="IPR017867">
    <property type="entry name" value="Tyr_phospatase_low_mol_wt"/>
</dbReference>
<dbReference type="EMBL" id="UYRX01000046">
    <property type="protein sequence ID" value="VDK71196.1"/>
    <property type="molecule type" value="Genomic_DNA"/>
</dbReference>
<dbReference type="OrthoDB" id="3388at2759"/>
<evidence type="ECO:0000256" key="6">
    <source>
        <dbReference type="PIRSR" id="PIRSR617867-1"/>
    </source>
</evidence>
<sequence>MTTLANHGITDYRHVVRQVTDIDFDDFDYIFGMDHRNIEHLNNLRPNVESKAIIDYLGSYDPKGVLVIPDPFYSRGMQVFEKVYQHCLRCCQAFLEKNS</sequence>
<evidence type="ECO:0000256" key="5">
    <source>
        <dbReference type="ARBA" id="ARBA00022912"/>
    </source>
</evidence>
<gene>
    <name evidence="9" type="ORF">NLS_LOCUS1354</name>
</gene>
<dbReference type="InterPro" id="IPR023485">
    <property type="entry name" value="Ptyr_pPase"/>
</dbReference>
<comment type="function">
    <text evidence="7">Acts on tyrosine phosphorylated proteins, low-MW aryl phosphates and natural and synthetic acyl phosphates.</text>
</comment>
<dbReference type="SMART" id="SM00226">
    <property type="entry name" value="LMWPc"/>
    <property type="match status" value="1"/>
</dbReference>
<dbReference type="InterPro" id="IPR002115">
    <property type="entry name" value="Tyr_Pase_low_mol_wt_mml"/>
</dbReference>
<evidence type="ECO:0000256" key="1">
    <source>
        <dbReference type="ARBA" id="ARBA00004496"/>
    </source>
</evidence>
<dbReference type="PRINTS" id="PR00719">
    <property type="entry name" value="LMWPTPASE"/>
</dbReference>
<organism evidence="9 10">
    <name type="scientific">Litomosoides sigmodontis</name>
    <name type="common">Filarial nematode worm</name>
    <dbReference type="NCBI Taxonomy" id="42156"/>
    <lineage>
        <taxon>Eukaryota</taxon>
        <taxon>Metazoa</taxon>
        <taxon>Ecdysozoa</taxon>
        <taxon>Nematoda</taxon>
        <taxon>Chromadorea</taxon>
        <taxon>Rhabditida</taxon>
        <taxon>Spirurina</taxon>
        <taxon>Spiruromorpha</taxon>
        <taxon>Filarioidea</taxon>
        <taxon>Onchocercidae</taxon>
        <taxon>Litomosoides</taxon>
    </lineage>
</organism>
<dbReference type="STRING" id="42156.A0A3P6S9P1"/>
<dbReference type="GO" id="GO:0003993">
    <property type="term" value="F:acid phosphatase activity"/>
    <property type="evidence" value="ECO:0007669"/>
    <property type="project" value="UniProtKB-UniRule"/>
</dbReference>
<dbReference type="EC" id="3.1.3.2" evidence="7"/>
<protein>
    <recommendedName>
        <fullName evidence="7">Low molecular weight phosphotyrosine protein phosphatase</fullName>
        <shortName evidence="7">LMW-PTP</shortName>
        <shortName evidence="7">LMW-PTPase</shortName>
        <ecNumber evidence="7">3.1.3.2</ecNumber>
        <ecNumber evidence="7">3.1.3.48</ecNumber>
    </recommendedName>
    <alternativeName>
        <fullName evidence="7">Low molecular weight cytosolic acid phosphatase</fullName>
    </alternativeName>
</protein>
<dbReference type="EC" id="3.1.3.48" evidence="7"/>
<feature type="active site" description="Proton donor" evidence="6">
    <location>
        <position position="70"/>
    </location>
</feature>
<evidence type="ECO:0000256" key="7">
    <source>
        <dbReference type="RuleBase" id="RU368115"/>
    </source>
</evidence>
<dbReference type="AlphaFoldDB" id="A0A3P6S9P1"/>
<dbReference type="GO" id="GO:0004726">
    <property type="term" value="F:non-membrane spanning protein tyrosine phosphatase activity"/>
    <property type="evidence" value="ECO:0007669"/>
    <property type="project" value="InterPro"/>
</dbReference>
<comment type="catalytic activity">
    <reaction evidence="7">
        <text>O-phospho-L-tyrosyl-[protein] + H2O = L-tyrosyl-[protein] + phosphate</text>
        <dbReference type="Rhea" id="RHEA:10684"/>
        <dbReference type="Rhea" id="RHEA-COMP:10136"/>
        <dbReference type="Rhea" id="RHEA-COMP:20101"/>
        <dbReference type="ChEBI" id="CHEBI:15377"/>
        <dbReference type="ChEBI" id="CHEBI:43474"/>
        <dbReference type="ChEBI" id="CHEBI:46858"/>
        <dbReference type="ChEBI" id="CHEBI:61978"/>
        <dbReference type="EC" id="3.1.3.48"/>
    </reaction>
</comment>
<evidence type="ECO:0000259" key="8">
    <source>
        <dbReference type="SMART" id="SM00226"/>
    </source>
</evidence>
<dbReference type="PRINTS" id="PR00720">
    <property type="entry name" value="MAMMALPTPASE"/>
</dbReference>
<comment type="similarity">
    <text evidence="2 7">Belongs to the low molecular weight phosphotyrosine protein phosphatase family.</text>
</comment>
<dbReference type="GO" id="GO:0005737">
    <property type="term" value="C:cytoplasm"/>
    <property type="evidence" value="ECO:0007669"/>
    <property type="project" value="UniProtKB-SubCell"/>
</dbReference>
<dbReference type="OMA" id="NCDIRTA"/>
<dbReference type="Pfam" id="PF01451">
    <property type="entry name" value="LMWPc"/>
    <property type="match status" value="1"/>
</dbReference>
<keyword evidence="10" id="KW-1185">Reference proteome</keyword>
<reference evidence="9 10" key="1">
    <citation type="submission" date="2018-08" db="EMBL/GenBank/DDBJ databases">
        <authorList>
            <person name="Laetsch R D."/>
            <person name="Stevens L."/>
            <person name="Kumar S."/>
            <person name="Blaxter L. M."/>
        </authorList>
    </citation>
    <scope>NUCLEOTIDE SEQUENCE [LARGE SCALE GENOMIC DNA]</scope>
</reference>
<dbReference type="PANTHER" id="PTHR11717:SF7">
    <property type="entry name" value="LOW MOLECULAR WEIGHT PHOSPHOTYROSINE PROTEIN PHOSPHATASE"/>
    <property type="match status" value="1"/>
</dbReference>
<keyword evidence="4 7" id="KW-0378">Hydrolase</keyword>
<comment type="subcellular location">
    <subcellularLocation>
        <location evidence="1 7">Cytoplasm</location>
    </subcellularLocation>
</comment>
<comment type="catalytic activity">
    <reaction evidence="7">
        <text>a phosphate monoester + H2O = an alcohol + phosphate</text>
        <dbReference type="Rhea" id="RHEA:15017"/>
        <dbReference type="ChEBI" id="CHEBI:15377"/>
        <dbReference type="ChEBI" id="CHEBI:30879"/>
        <dbReference type="ChEBI" id="CHEBI:43474"/>
        <dbReference type="ChEBI" id="CHEBI:67140"/>
        <dbReference type="EC" id="3.1.3.2"/>
    </reaction>
</comment>
<dbReference type="InterPro" id="IPR050438">
    <property type="entry name" value="LMW_PTPase"/>
</dbReference>
<evidence type="ECO:0000313" key="10">
    <source>
        <dbReference type="Proteomes" id="UP000277928"/>
    </source>
</evidence>
<dbReference type="SUPFAM" id="SSF52788">
    <property type="entry name" value="Phosphotyrosine protein phosphatases I"/>
    <property type="match status" value="1"/>
</dbReference>
<dbReference type="PANTHER" id="PTHR11717">
    <property type="entry name" value="LOW MOLECULAR WEIGHT PROTEIN TYROSINE PHOSPHATASE"/>
    <property type="match status" value="1"/>
</dbReference>
<dbReference type="InterPro" id="IPR036196">
    <property type="entry name" value="Ptyr_pPase_sf"/>
</dbReference>
<keyword evidence="3 7" id="KW-0963">Cytoplasm</keyword>
<evidence type="ECO:0000256" key="2">
    <source>
        <dbReference type="ARBA" id="ARBA00011063"/>
    </source>
</evidence>
<evidence type="ECO:0000256" key="4">
    <source>
        <dbReference type="ARBA" id="ARBA00022801"/>
    </source>
</evidence>
<accession>A0A3P6S9P1</accession>
<evidence type="ECO:0000256" key="3">
    <source>
        <dbReference type="ARBA" id="ARBA00022490"/>
    </source>
</evidence>
<proteinExistence type="inferred from homology"/>
<dbReference type="Proteomes" id="UP000277928">
    <property type="component" value="Unassembled WGS sequence"/>
</dbReference>
<feature type="domain" description="Phosphotyrosine protein phosphatase I" evidence="8">
    <location>
        <begin position="1"/>
        <end position="97"/>
    </location>
</feature>
<evidence type="ECO:0000313" key="9">
    <source>
        <dbReference type="EMBL" id="VDK71196.1"/>
    </source>
</evidence>
<keyword evidence="5 7" id="KW-0904">Protein phosphatase</keyword>